<sequence>MGPTIRCVAIGKRAGCCFVTFYTRKSALDAQNDLHNMKTLPGVLRPTVVHPRSTSHLSLPGNFLTLVSERYVTPSSVG</sequence>
<dbReference type="Proteomes" id="UP000821865">
    <property type="component" value="Chromosome 9"/>
</dbReference>
<organism evidence="1 2">
    <name type="scientific">Dermacentor silvarum</name>
    <name type="common">Tick</name>
    <dbReference type="NCBI Taxonomy" id="543639"/>
    <lineage>
        <taxon>Eukaryota</taxon>
        <taxon>Metazoa</taxon>
        <taxon>Ecdysozoa</taxon>
        <taxon>Arthropoda</taxon>
        <taxon>Chelicerata</taxon>
        <taxon>Arachnida</taxon>
        <taxon>Acari</taxon>
        <taxon>Parasitiformes</taxon>
        <taxon>Ixodida</taxon>
        <taxon>Ixodoidea</taxon>
        <taxon>Ixodidae</taxon>
        <taxon>Rhipicephalinae</taxon>
        <taxon>Dermacentor</taxon>
    </lineage>
</organism>
<keyword evidence="2" id="KW-1185">Reference proteome</keyword>
<dbReference type="EMBL" id="CM023478">
    <property type="protein sequence ID" value="KAH7934358.1"/>
    <property type="molecule type" value="Genomic_DNA"/>
</dbReference>
<name>A0ACB8C676_DERSI</name>
<proteinExistence type="predicted"/>
<reference evidence="1" key="1">
    <citation type="submission" date="2020-05" db="EMBL/GenBank/DDBJ databases">
        <title>Large-scale comparative analyses of tick genomes elucidate their genetic diversity and vector capacities.</title>
        <authorList>
            <person name="Jia N."/>
            <person name="Wang J."/>
            <person name="Shi W."/>
            <person name="Du L."/>
            <person name="Sun Y."/>
            <person name="Zhan W."/>
            <person name="Jiang J."/>
            <person name="Wang Q."/>
            <person name="Zhang B."/>
            <person name="Ji P."/>
            <person name="Sakyi L.B."/>
            <person name="Cui X."/>
            <person name="Yuan T."/>
            <person name="Jiang B."/>
            <person name="Yang W."/>
            <person name="Lam T.T.-Y."/>
            <person name="Chang Q."/>
            <person name="Ding S."/>
            <person name="Wang X."/>
            <person name="Zhu J."/>
            <person name="Ruan X."/>
            <person name="Zhao L."/>
            <person name="Wei J."/>
            <person name="Que T."/>
            <person name="Du C."/>
            <person name="Cheng J."/>
            <person name="Dai P."/>
            <person name="Han X."/>
            <person name="Huang E."/>
            <person name="Gao Y."/>
            <person name="Liu J."/>
            <person name="Shao H."/>
            <person name="Ye R."/>
            <person name="Li L."/>
            <person name="Wei W."/>
            <person name="Wang X."/>
            <person name="Wang C."/>
            <person name="Yang T."/>
            <person name="Huo Q."/>
            <person name="Li W."/>
            <person name="Guo W."/>
            <person name="Chen H."/>
            <person name="Zhou L."/>
            <person name="Ni X."/>
            <person name="Tian J."/>
            <person name="Zhou Y."/>
            <person name="Sheng Y."/>
            <person name="Liu T."/>
            <person name="Pan Y."/>
            <person name="Xia L."/>
            <person name="Li J."/>
            <person name="Zhao F."/>
            <person name="Cao W."/>
        </authorList>
    </citation>
    <scope>NUCLEOTIDE SEQUENCE</scope>
    <source>
        <strain evidence="1">Dsil-2018</strain>
    </source>
</reference>
<accession>A0ACB8C676</accession>
<evidence type="ECO:0000313" key="1">
    <source>
        <dbReference type="EMBL" id="KAH7934358.1"/>
    </source>
</evidence>
<protein>
    <submittedName>
        <fullName evidence="1">Uncharacterized protein</fullName>
    </submittedName>
</protein>
<evidence type="ECO:0000313" key="2">
    <source>
        <dbReference type="Proteomes" id="UP000821865"/>
    </source>
</evidence>
<comment type="caution">
    <text evidence="1">The sequence shown here is derived from an EMBL/GenBank/DDBJ whole genome shotgun (WGS) entry which is preliminary data.</text>
</comment>
<gene>
    <name evidence="1" type="ORF">HPB49_025099</name>
</gene>